<proteinExistence type="predicted"/>
<dbReference type="Proteomes" id="UP000010475">
    <property type="component" value="Chromosome"/>
</dbReference>
<dbReference type="OrthoDB" id="9802500at2"/>
<evidence type="ECO:0000313" key="4">
    <source>
        <dbReference type="Proteomes" id="UP000010475"/>
    </source>
</evidence>
<dbReference type="SMART" id="SM00331">
    <property type="entry name" value="PP2C_SIG"/>
    <property type="match status" value="1"/>
</dbReference>
<feature type="domain" description="PPM-type phosphatase" evidence="2">
    <location>
        <begin position="197"/>
        <end position="417"/>
    </location>
</feature>
<dbReference type="InterPro" id="IPR052016">
    <property type="entry name" value="Bact_Sigma-Reg"/>
</dbReference>
<evidence type="ECO:0000313" key="3">
    <source>
        <dbReference type="EMBL" id="AFZ26169.1"/>
    </source>
</evidence>
<accession>K9X275</accession>
<organism evidence="3 4">
    <name type="scientific">Cylindrospermum stagnale PCC 7417</name>
    <dbReference type="NCBI Taxonomy" id="56107"/>
    <lineage>
        <taxon>Bacteria</taxon>
        <taxon>Bacillati</taxon>
        <taxon>Cyanobacteriota</taxon>
        <taxon>Cyanophyceae</taxon>
        <taxon>Nostocales</taxon>
        <taxon>Nostocaceae</taxon>
        <taxon>Cylindrospermum</taxon>
    </lineage>
</organism>
<dbReference type="RefSeq" id="WP_015209412.1">
    <property type="nucleotide sequence ID" value="NC_019757.1"/>
</dbReference>
<gene>
    <name evidence="3" type="ORF">Cylst_4059</name>
</gene>
<name>K9X275_9NOST</name>
<dbReference type="InterPro" id="IPR001932">
    <property type="entry name" value="PPM-type_phosphatase-like_dom"/>
</dbReference>
<dbReference type="EMBL" id="CP003642">
    <property type="protein sequence ID" value="AFZ26169.1"/>
    <property type="molecule type" value="Genomic_DNA"/>
</dbReference>
<dbReference type="SUPFAM" id="SSF81606">
    <property type="entry name" value="PP2C-like"/>
    <property type="match status" value="1"/>
</dbReference>
<dbReference type="InterPro" id="IPR036457">
    <property type="entry name" value="PPM-type-like_dom_sf"/>
</dbReference>
<keyword evidence="4" id="KW-1185">Reference proteome</keyword>
<dbReference type="AlphaFoldDB" id="K9X275"/>
<dbReference type="STRING" id="56107.Cylst_4059"/>
<dbReference type="HOGENOM" id="CLU_000445_43_7_3"/>
<dbReference type="Gene3D" id="3.60.40.10">
    <property type="entry name" value="PPM-type phosphatase domain"/>
    <property type="match status" value="1"/>
</dbReference>
<evidence type="ECO:0000259" key="2">
    <source>
        <dbReference type="SMART" id="SM00331"/>
    </source>
</evidence>
<evidence type="ECO:0000256" key="1">
    <source>
        <dbReference type="ARBA" id="ARBA00022801"/>
    </source>
</evidence>
<dbReference type="PANTHER" id="PTHR43156">
    <property type="entry name" value="STAGE II SPORULATION PROTEIN E-RELATED"/>
    <property type="match status" value="1"/>
</dbReference>
<keyword evidence="1" id="KW-0378">Hydrolase</keyword>
<protein>
    <submittedName>
        <fullName evidence="3">Stage II sporulation protein E (SpoIIE)</fullName>
    </submittedName>
</protein>
<dbReference type="PANTHER" id="PTHR43156:SF2">
    <property type="entry name" value="STAGE II SPORULATION PROTEIN E"/>
    <property type="match status" value="1"/>
</dbReference>
<dbReference type="GO" id="GO:0016791">
    <property type="term" value="F:phosphatase activity"/>
    <property type="evidence" value="ECO:0007669"/>
    <property type="project" value="TreeGrafter"/>
</dbReference>
<dbReference type="eggNOG" id="COG2208">
    <property type="taxonomic scope" value="Bacteria"/>
</dbReference>
<sequence>MIPLGNILVNHHLPVNEVRNKVFTVVKLMTGETILATRIATATSEMCRSLYRLSISFQIEFEIDTAVGNSVFCLNFTANESLPGINLLTPFFDQVNSLTLKNNLYRVQAMISLRNRQIFDQDAIAKIKSIIQQKSRNELMTELEIRNRELYESLDDLKQTTIMKEQLKEQNLRMGAELNVSRMLQQMILPKPEELAIEKLDIAGFMEPADEVGGDYYDVLYTDGVVTLGIGDVTGHGLESGILMLMVQTAVRTLKEIQEVDPVRFLDALNRTIYKNVQRMNSEKSLTLAIVNYADGEVSISGQHEEILIIRNNGKVERIDTMDLGFPIGLDSEIADFISHITLELKPGDGIALYTDGIPEAKDINKIQYGLERLCEVISENWHKSAPDIKDAVITDVRRHIGKQKVFDDITLLVLKRQSDLYQ</sequence>
<dbReference type="KEGG" id="csg:Cylst_4059"/>
<dbReference type="PATRIC" id="fig|56107.3.peg.4458"/>
<reference evidence="3 4" key="1">
    <citation type="submission" date="2012-06" db="EMBL/GenBank/DDBJ databases">
        <title>Finished chromosome of genome of Cylindrospermum stagnale PCC 7417.</title>
        <authorList>
            <consortium name="US DOE Joint Genome Institute"/>
            <person name="Gugger M."/>
            <person name="Coursin T."/>
            <person name="Rippka R."/>
            <person name="Tandeau De Marsac N."/>
            <person name="Huntemann M."/>
            <person name="Wei C.-L."/>
            <person name="Han J."/>
            <person name="Detter J.C."/>
            <person name="Han C."/>
            <person name="Tapia R."/>
            <person name="Chen A."/>
            <person name="Kyrpides N."/>
            <person name="Mavromatis K."/>
            <person name="Markowitz V."/>
            <person name="Szeto E."/>
            <person name="Ivanova N."/>
            <person name="Pagani I."/>
            <person name="Pati A."/>
            <person name="Goodwin L."/>
            <person name="Nordberg H.P."/>
            <person name="Cantor M.N."/>
            <person name="Hua S.X."/>
            <person name="Woyke T."/>
            <person name="Kerfeld C.A."/>
        </authorList>
    </citation>
    <scope>NUCLEOTIDE SEQUENCE [LARGE SCALE GENOMIC DNA]</scope>
    <source>
        <strain evidence="3 4">PCC 7417</strain>
    </source>
</reference>
<dbReference type="Pfam" id="PF07228">
    <property type="entry name" value="SpoIIE"/>
    <property type="match status" value="1"/>
</dbReference>